<comment type="caution">
    <text evidence="4">The sequence shown here is derived from an EMBL/GenBank/DDBJ whole genome shotgun (WGS) entry which is preliminary data.</text>
</comment>
<dbReference type="PROSITE" id="PS50076">
    <property type="entry name" value="DNAJ_2"/>
    <property type="match status" value="1"/>
</dbReference>
<feature type="compositionally biased region" description="Basic and acidic residues" evidence="2">
    <location>
        <begin position="233"/>
        <end position="246"/>
    </location>
</feature>
<feature type="compositionally biased region" description="Basic and acidic residues" evidence="2">
    <location>
        <begin position="152"/>
        <end position="162"/>
    </location>
</feature>
<feature type="region of interest" description="Disordered" evidence="2">
    <location>
        <begin position="219"/>
        <end position="246"/>
    </location>
</feature>
<dbReference type="CDD" id="cd06257">
    <property type="entry name" value="DnaJ"/>
    <property type="match status" value="1"/>
</dbReference>
<evidence type="ECO:0000256" key="2">
    <source>
        <dbReference type="SAM" id="MobiDB-lite"/>
    </source>
</evidence>
<gene>
    <name evidence="4" type="ORF">ACJIZ3_019397</name>
</gene>
<keyword evidence="5" id="KW-1185">Reference proteome</keyword>
<dbReference type="EMBL" id="JBJXBP010000005">
    <property type="protein sequence ID" value="KAL3830595.1"/>
    <property type="molecule type" value="Genomic_DNA"/>
</dbReference>
<organism evidence="4 5">
    <name type="scientific">Penstemon smallii</name>
    <dbReference type="NCBI Taxonomy" id="265156"/>
    <lineage>
        <taxon>Eukaryota</taxon>
        <taxon>Viridiplantae</taxon>
        <taxon>Streptophyta</taxon>
        <taxon>Embryophyta</taxon>
        <taxon>Tracheophyta</taxon>
        <taxon>Spermatophyta</taxon>
        <taxon>Magnoliopsida</taxon>
        <taxon>eudicotyledons</taxon>
        <taxon>Gunneridae</taxon>
        <taxon>Pentapetalae</taxon>
        <taxon>asterids</taxon>
        <taxon>lamiids</taxon>
        <taxon>Lamiales</taxon>
        <taxon>Plantaginaceae</taxon>
        <taxon>Cheloneae</taxon>
        <taxon>Penstemon</taxon>
    </lineage>
</organism>
<protein>
    <recommendedName>
        <fullName evidence="3">J domain-containing protein</fullName>
    </recommendedName>
</protein>
<feature type="region of interest" description="Disordered" evidence="2">
    <location>
        <begin position="138"/>
        <end position="168"/>
    </location>
</feature>
<evidence type="ECO:0000313" key="4">
    <source>
        <dbReference type="EMBL" id="KAL3830595.1"/>
    </source>
</evidence>
<dbReference type="SUPFAM" id="SSF46565">
    <property type="entry name" value="Chaperone J-domain"/>
    <property type="match status" value="1"/>
</dbReference>
<feature type="domain" description="J" evidence="3">
    <location>
        <begin position="376"/>
        <end position="441"/>
    </location>
</feature>
<dbReference type="InterPro" id="IPR001623">
    <property type="entry name" value="DnaJ_domain"/>
</dbReference>
<dbReference type="InterPro" id="IPR036869">
    <property type="entry name" value="J_dom_sf"/>
</dbReference>
<dbReference type="Proteomes" id="UP001634393">
    <property type="component" value="Unassembled WGS sequence"/>
</dbReference>
<sequence>MEPSGVRWRLVPLYRISLRQKMSRISMGHSYPRPCSASKTLTGKNSEETEKVILIDVDSKHFESIIFIDVPESLSKKSESPSMPMKNVIYIDDDEETPDSHHYVIGESESDSSECDNYPDCEFREDSSRKFQQQCIRKDTQNGTSRGINGDHNQKAEGETRQYKKGPFSFSTNKFKNTDETHSFGVKENAHLWCSNIFNDPDFDDFSLDSLVRAHLRDNKFDPPKKQSTKGSHFNEGKLRQDDSLSHRLRKECKDDHVHGPNGDDLPSVGSCIINEREMLKETDEYKRAIEEELASRKQALQIQAEEAQHLRLMLKRRKAESMRLLDMERRQKQRVEEMRITQKKDAENMNLKEVMRAKIIKDLKRLELSCHSLASLLHALGIHMGGWPNPSPQEVQTAYKRALLTFHPDRTSKTDIRQQVEAEEKFKLINRSKEKFAAFL</sequence>
<dbReference type="PANTHER" id="PTHR36335:SF1">
    <property type="entry name" value="CHAPERONE DNAJ-DOMAIN SUPERFAMILY PROTEIN"/>
    <property type="match status" value="1"/>
</dbReference>
<keyword evidence="1" id="KW-0175">Coiled coil</keyword>
<accession>A0ABD3T1K5</accession>
<name>A0ABD3T1K5_9LAMI</name>
<evidence type="ECO:0000256" key="1">
    <source>
        <dbReference type="SAM" id="Coils"/>
    </source>
</evidence>
<reference evidence="4 5" key="1">
    <citation type="submission" date="2024-12" db="EMBL/GenBank/DDBJ databases">
        <title>The unique morphological basis and parallel evolutionary history of personate flowers in Penstemon.</title>
        <authorList>
            <person name="Depatie T.H."/>
            <person name="Wessinger C.A."/>
        </authorList>
    </citation>
    <scope>NUCLEOTIDE SEQUENCE [LARGE SCALE GENOMIC DNA]</scope>
    <source>
        <strain evidence="4">WTNN_2</strain>
        <tissue evidence="4">Leaf</tissue>
    </source>
</reference>
<dbReference type="Gene3D" id="1.10.287.110">
    <property type="entry name" value="DnaJ domain"/>
    <property type="match status" value="1"/>
</dbReference>
<evidence type="ECO:0000313" key="5">
    <source>
        <dbReference type="Proteomes" id="UP001634393"/>
    </source>
</evidence>
<feature type="coiled-coil region" evidence="1">
    <location>
        <begin position="291"/>
        <end position="318"/>
    </location>
</feature>
<evidence type="ECO:0000259" key="3">
    <source>
        <dbReference type="PROSITE" id="PS50076"/>
    </source>
</evidence>
<dbReference type="AlphaFoldDB" id="A0ABD3T1K5"/>
<dbReference type="PANTHER" id="PTHR36335">
    <property type="entry name" value="CHAPERONE DNAJ-DOMAIN SUPERFAMILY PROTEIN"/>
    <property type="match status" value="1"/>
</dbReference>
<feature type="compositionally biased region" description="Polar residues" evidence="2">
    <location>
        <begin position="138"/>
        <end position="147"/>
    </location>
</feature>
<proteinExistence type="predicted"/>